<feature type="transmembrane region" description="Helical" evidence="2">
    <location>
        <begin position="101"/>
        <end position="128"/>
    </location>
</feature>
<keyword evidence="2" id="KW-0812">Transmembrane</keyword>
<evidence type="ECO:0000313" key="3">
    <source>
        <dbReference type="EMBL" id="VEL14985.1"/>
    </source>
</evidence>
<evidence type="ECO:0000313" key="4">
    <source>
        <dbReference type="Proteomes" id="UP000784294"/>
    </source>
</evidence>
<keyword evidence="4" id="KW-1185">Reference proteome</keyword>
<sequence>MGETKIPLAKVHVMIGTALILLSVVFVLLEVTLGPRGTQLDYIYPVYASCSFSFSTGLAGLSLGFRGRSRLLAIAVGFFDLINGILTSLAILLNLEPSNLTLFAVFLSVGWLIIMLSYIQTLLIFAFLCPACWRTNWTLYKAEEALSGDSEGQESVVLDSEWMERQARKEDRPDEDPEKETDNEANTETEIKTVGKERQEDEENEPNRDYPPTLFTEYALSVDKPEEDGWPPYPFKQKGFGDQENIIEHSV</sequence>
<proteinExistence type="predicted"/>
<feature type="compositionally biased region" description="Basic and acidic residues" evidence="1">
    <location>
        <begin position="189"/>
        <end position="199"/>
    </location>
</feature>
<reference evidence="3" key="1">
    <citation type="submission" date="2018-11" db="EMBL/GenBank/DDBJ databases">
        <authorList>
            <consortium name="Pathogen Informatics"/>
        </authorList>
    </citation>
    <scope>NUCLEOTIDE SEQUENCE</scope>
</reference>
<feature type="compositionally biased region" description="Basic and acidic residues" evidence="1">
    <location>
        <begin position="162"/>
        <end position="172"/>
    </location>
</feature>
<dbReference type="AlphaFoldDB" id="A0A3S5A4U3"/>
<dbReference type="EMBL" id="CAAALY010023032">
    <property type="protein sequence ID" value="VEL14985.1"/>
    <property type="molecule type" value="Genomic_DNA"/>
</dbReference>
<feature type="region of interest" description="Disordered" evidence="1">
    <location>
        <begin position="151"/>
        <end position="251"/>
    </location>
</feature>
<organism evidence="3 4">
    <name type="scientific">Protopolystoma xenopodis</name>
    <dbReference type="NCBI Taxonomy" id="117903"/>
    <lineage>
        <taxon>Eukaryota</taxon>
        <taxon>Metazoa</taxon>
        <taxon>Spiralia</taxon>
        <taxon>Lophotrochozoa</taxon>
        <taxon>Platyhelminthes</taxon>
        <taxon>Monogenea</taxon>
        <taxon>Polyopisthocotylea</taxon>
        <taxon>Polystomatidea</taxon>
        <taxon>Polystomatidae</taxon>
        <taxon>Protopolystoma</taxon>
    </lineage>
</organism>
<keyword evidence="2" id="KW-0472">Membrane</keyword>
<feature type="transmembrane region" description="Helical" evidence="2">
    <location>
        <begin position="12"/>
        <end position="31"/>
    </location>
</feature>
<protein>
    <submittedName>
        <fullName evidence="3">Uncharacterized protein</fullName>
    </submittedName>
</protein>
<gene>
    <name evidence="3" type="ORF">PXEA_LOCUS8425</name>
</gene>
<feature type="transmembrane region" description="Helical" evidence="2">
    <location>
        <begin position="43"/>
        <end position="64"/>
    </location>
</feature>
<name>A0A3S5A4U3_9PLAT</name>
<feature type="transmembrane region" description="Helical" evidence="2">
    <location>
        <begin position="71"/>
        <end position="95"/>
    </location>
</feature>
<keyword evidence="2" id="KW-1133">Transmembrane helix</keyword>
<feature type="compositionally biased region" description="Acidic residues" evidence="1">
    <location>
        <begin position="173"/>
        <end position="187"/>
    </location>
</feature>
<comment type="caution">
    <text evidence="3">The sequence shown here is derived from an EMBL/GenBank/DDBJ whole genome shotgun (WGS) entry which is preliminary data.</text>
</comment>
<evidence type="ECO:0000256" key="1">
    <source>
        <dbReference type="SAM" id="MobiDB-lite"/>
    </source>
</evidence>
<evidence type="ECO:0000256" key="2">
    <source>
        <dbReference type="SAM" id="Phobius"/>
    </source>
</evidence>
<accession>A0A3S5A4U3</accession>
<dbReference type="Proteomes" id="UP000784294">
    <property type="component" value="Unassembled WGS sequence"/>
</dbReference>